<name>A0AAV4PR84_CAEEX</name>
<dbReference type="AlphaFoldDB" id="A0AAV4PR84"/>
<keyword evidence="2" id="KW-1185">Reference proteome</keyword>
<evidence type="ECO:0000313" key="2">
    <source>
        <dbReference type="Proteomes" id="UP001054945"/>
    </source>
</evidence>
<sequence length="90" mass="9948">MVYLFFVIKLDSISKKEPAYPRSRRDPAAAARAGVEEEVERWAITSDTRGASERLQNASVTPVESRTLDQSRGGMVSLSFGLSDMLQSLI</sequence>
<accession>A0AAV4PR84</accession>
<dbReference type="EMBL" id="BPLR01004810">
    <property type="protein sequence ID" value="GIX97692.1"/>
    <property type="molecule type" value="Genomic_DNA"/>
</dbReference>
<protein>
    <submittedName>
        <fullName evidence="1">Uncharacterized protein</fullName>
    </submittedName>
</protein>
<comment type="caution">
    <text evidence="1">The sequence shown here is derived from an EMBL/GenBank/DDBJ whole genome shotgun (WGS) entry which is preliminary data.</text>
</comment>
<dbReference type="Proteomes" id="UP001054945">
    <property type="component" value="Unassembled WGS sequence"/>
</dbReference>
<gene>
    <name evidence="1" type="ORF">CEXT_135931</name>
</gene>
<organism evidence="1 2">
    <name type="scientific">Caerostris extrusa</name>
    <name type="common">Bark spider</name>
    <name type="synonym">Caerostris bankana</name>
    <dbReference type="NCBI Taxonomy" id="172846"/>
    <lineage>
        <taxon>Eukaryota</taxon>
        <taxon>Metazoa</taxon>
        <taxon>Ecdysozoa</taxon>
        <taxon>Arthropoda</taxon>
        <taxon>Chelicerata</taxon>
        <taxon>Arachnida</taxon>
        <taxon>Araneae</taxon>
        <taxon>Araneomorphae</taxon>
        <taxon>Entelegynae</taxon>
        <taxon>Araneoidea</taxon>
        <taxon>Araneidae</taxon>
        <taxon>Caerostris</taxon>
    </lineage>
</organism>
<reference evidence="1 2" key="1">
    <citation type="submission" date="2021-06" db="EMBL/GenBank/DDBJ databases">
        <title>Caerostris extrusa draft genome.</title>
        <authorList>
            <person name="Kono N."/>
            <person name="Arakawa K."/>
        </authorList>
    </citation>
    <scope>NUCLEOTIDE SEQUENCE [LARGE SCALE GENOMIC DNA]</scope>
</reference>
<proteinExistence type="predicted"/>
<evidence type="ECO:0000313" key="1">
    <source>
        <dbReference type="EMBL" id="GIX97692.1"/>
    </source>
</evidence>